<dbReference type="STRING" id="861299.J421_4343"/>
<dbReference type="HOGENOM" id="CLU_043966_4_0_0"/>
<sequence length="174" mass="19166">MRTVTYGAAVSLDGFIAGPNGEIDWLRWSDDVDEVMRAFWKDVDAVLMGRKTWDFAATQSGEKHSSRVRTYVFSRTLSAIDARGVTLVRDDAADFVRRLKSEPGGRICLMGGGEFARSLFDAGLVDEVRLNIHPVLLGEGIPTFGDRGTRVPLELTECRTIHGGCVLASYRAAR</sequence>
<dbReference type="PANTHER" id="PTHR38011:SF11">
    <property type="entry name" value="2,5-DIAMINO-6-RIBOSYLAMINO-4(3H)-PYRIMIDINONE 5'-PHOSPHATE REDUCTASE"/>
    <property type="match status" value="1"/>
</dbReference>
<dbReference type="FunCoup" id="W0RNH6">
    <property type="interactions" value="74"/>
</dbReference>
<proteinExistence type="predicted"/>
<reference evidence="2 3" key="1">
    <citation type="journal article" date="2014" name="Genome Announc.">
        <title>Genome Sequence and Methylome of Soil Bacterium Gemmatirosa kalamazoonensis KBS708T, a Member of the Rarely Cultivated Gemmatimonadetes Phylum.</title>
        <authorList>
            <person name="Debruyn J.M."/>
            <person name="Radosevich M."/>
            <person name="Wommack K.E."/>
            <person name="Polson S.W."/>
            <person name="Hauser L.J."/>
            <person name="Fawaz M.N."/>
            <person name="Korlach J."/>
            <person name="Tsai Y.C."/>
        </authorList>
    </citation>
    <scope>NUCLEOTIDE SEQUENCE [LARGE SCALE GENOMIC DNA]</scope>
    <source>
        <strain evidence="2 3">KBS708</strain>
    </source>
</reference>
<dbReference type="Pfam" id="PF01872">
    <property type="entry name" value="RibD_C"/>
    <property type="match status" value="1"/>
</dbReference>
<dbReference type="PANTHER" id="PTHR38011">
    <property type="entry name" value="DIHYDROFOLATE REDUCTASE FAMILY PROTEIN (AFU_ORTHOLOGUE AFUA_8G06820)"/>
    <property type="match status" value="1"/>
</dbReference>
<evidence type="ECO:0000259" key="1">
    <source>
        <dbReference type="Pfam" id="PF01872"/>
    </source>
</evidence>
<dbReference type="KEGG" id="gba:J421_4343"/>
<dbReference type="GO" id="GO:0008703">
    <property type="term" value="F:5-amino-6-(5-phosphoribosylamino)uracil reductase activity"/>
    <property type="evidence" value="ECO:0007669"/>
    <property type="project" value="InterPro"/>
</dbReference>
<gene>
    <name evidence="2" type="ORF">J421_4343</name>
</gene>
<dbReference type="GO" id="GO:0009231">
    <property type="term" value="P:riboflavin biosynthetic process"/>
    <property type="evidence" value="ECO:0007669"/>
    <property type="project" value="InterPro"/>
</dbReference>
<protein>
    <submittedName>
        <fullName evidence="2">Bifunctional deaminase-reductase domain protein</fullName>
    </submittedName>
</protein>
<organism evidence="2 3">
    <name type="scientific">Gemmatirosa kalamazoonensis</name>
    <dbReference type="NCBI Taxonomy" id="861299"/>
    <lineage>
        <taxon>Bacteria</taxon>
        <taxon>Pseudomonadati</taxon>
        <taxon>Gemmatimonadota</taxon>
        <taxon>Gemmatimonadia</taxon>
        <taxon>Gemmatimonadales</taxon>
        <taxon>Gemmatimonadaceae</taxon>
        <taxon>Gemmatirosa</taxon>
    </lineage>
</organism>
<dbReference type="InterPro" id="IPR024072">
    <property type="entry name" value="DHFR-like_dom_sf"/>
</dbReference>
<dbReference type="PATRIC" id="fig|861299.3.peg.4397"/>
<dbReference type="InParanoid" id="W0RNH6"/>
<feature type="domain" description="Bacterial bifunctional deaminase-reductase C-terminal" evidence="1">
    <location>
        <begin position="2"/>
        <end position="166"/>
    </location>
</feature>
<dbReference type="InterPro" id="IPR002734">
    <property type="entry name" value="RibDG_C"/>
</dbReference>
<name>W0RNH6_9BACT</name>
<evidence type="ECO:0000313" key="2">
    <source>
        <dbReference type="EMBL" id="AHG91880.1"/>
    </source>
</evidence>
<dbReference type="AlphaFoldDB" id="W0RNH6"/>
<evidence type="ECO:0000313" key="3">
    <source>
        <dbReference type="Proteomes" id="UP000019151"/>
    </source>
</evidence>
<dbReference type="InterPro" id="IPR050765">
    <property type="entry name" value="Riboflavin_Biosynth_HTPR"/>
</dbReference>
<accession>W0RNH6</accession>
<dbReference type="SUPFAM" id="SSF53597">
    <property type="entry name" value="Dihydrofolate reductase-like"/>
    <property type="match status" value="1"/>
</dbReference>
<dbReference type="eggNOG" id="COG0262">
    <property type="taxonomic scope" value="Bacteria"/>
</dbReference>
<dbReference type="Proteomes" id="UP000019151">
    <property type="component" value="Chromosome"/>
</dbReference>
<dbReference type="EMBL" id="CP007128">
    <property type="protein sequence ID" value="AHG91880.1"/>
    <property type="molecule type" value="Genomic_DNA"/>
</dbReference>
<dbReference type="Gene3D" id="3.40.430.10">
    <property type="entry name" value="Dihydrofolate Reductase, subunit A"/>
    <property type="match status" value="1"/>
</dbReference>
<keyword evidence="3" id="KW-1185">Reference proteome</keyword>
<dbReference type="OrthoDB" id="195113at2"/>
<dbReference type="RefSeq" id="WP_025413313.1">
    <property type="nucleotide sequence ID" value="NZ_CP007128.1"/>
</dbReference>